<evidence type="ECO:0000313" key="2">
    <source>
        <dbReference type="Proteomes" id="UP001153331"/>
    </source>
</evidence>
<dbReference type="Proteomes" id="UP001153331">
    <property type="component" value="Unassembled WGS sequence"/>
</dbReference>
<name>A0ACC2I6M6_9PLEO</name>
<protein>
    <submittedName>
        <fullName evidence="1">Uncharacterized protein</fullName>
    </submittedName>
</protein>
<comment type="caution">
    <text evidence="1">The sequence shown here is derived from an EMBL/GenBank/DDBJ whole genome shotgun (WGS) entry which is preliminary data.</text>
</comment>
<sequence length="131" mass="14423">MWSTAIFKSPFSAFTVCSTLATMFAQKSGTAKLDHVTKILADLRKDLDAPQLSSHQRKQQLEQLKVYGRDPTNADPIFTQDGLRTLGRYAFKEKDVAVSQEALRAKALTTSSWSPASSSLRPTAQISTTQS</sequence>
<evidence type="ECO:0000313" key="1">
    <source>
        <dbReference type="EMBL" id="KAJ8110799.1"/>
    </source>
</evidence>
<accession>A0ACC2I6M6</accession>
<proteinExistence type="predicted"/>
<gene>
    <name evidence="1" type="ORF">OPT61_g6447</name>
</gene>
<dbReference type="EMBL" id="JAPHNI010000464">
    <property type="protein sequence ID" value="KAJ8110799.1"/>
    <property type="molecule type" value="Genomic_DNA"/>
</dbReference>
<reference evidence="1" key="1">
    <citation type="submission" date="2022-11" db="EMBL/GenBank/DDBJ databases">
        <title>Genome Sequence of Boeremia exigua.</title>
        <authorList>
            <person name="Buettner E."/>
        </authorList>
    </citation>
    <scope>NUCLEOTIDE SEQUENCE</scope>
    <source>
        <strain evidence="1">CU02</strain>
    </source>
</reference>
<organism evidence="1 2">
    <name type="scientific">Boeremia exigua</name>
    <dbReference type="NCBI Taxonomy" id="749465"/>
    <lineage>
        <taxon>Eukaryota</taxon>
        <taxon>Fungi</taxon>
        <taxon>Dikarya</taxon>
        <taxon>Ascomycota</taxon>
        <taxon>Pezizomycotina</taxon>
        <taxon>Dothideomycetes</taxon>
        <taxon>Pleosporomycetidae</taxon>
        <taxon>Pleosporales</taxon>
        <taxon>Pleosporineae</taxon>
        <taxon>Didymellaceae</taxon>
        <taxon>Boeremia</taxon>
    </lineage>
</organism>
<keyword evidence="2" id="KW-1185">Reference proteome</keyword>